<keyword evidence="1" id="KW-1133">Transmembrane helix</keyword>
<keyword evidence="1" id="KW-0812">Transmembrane</keyword>
<evidence type="ECO:0000256" key="1">
    <source>
        <dbReference type="SAM" id="Phobius"/>
    </source>
</evidence>
<sequence length="141" mass="14205">MSLANDLALTVHILGLFMGGASAFGLPVIGALADKAELEHKPVLGRAVKPLKMIGHIGLGLILITGVLMATAGGIWSSGPFIFWIKLVAVGALIAGIVVAGKTGALAMAGDAEAAAKMPALSMFNIGMGVLVVLFAVLAFN</sequence>
<keyword evidence="1" id="KW-0472">Membrane</keyword>
<proteinExistence type="predicted"/>
<dbReference type="GeneID" id="75104626"/>
<feature type="transmembrane region" description="Helical" evidence="1">
    <location>
        <begin position="54"/>
        <end position="75"/>
    </location>
</feature>
<reference evidence="2" key="1">
    <citation type="submission" date="2021-08" db="EMBL/GenBank/DDBJ databases">
        <authorList>
            <person name="Nwanade C."/>
            <person name="Wang M."/>
            <person name="Masoudi A."/>
            <person name="Yu Z."/>
            <person name="Liu J."/>
        </authorList>
    </citation>
    <scope>NUCLEOTIDE SEQUENCE</scope>
    <source>
        <strain evidence="2">S056</strain>
    </source>
</reference>
<accession>A0A9Q9HDP0</accession>
<feature type="transmembrane region" description="Helical" evidence="1">
    <location>
        <begin position="81"/>
        <end position="100"/>
    </location>
</feature>
<dbReference type="AlphaFoldDB" id="A0A9Q9HDP0"/>
<dbReference type="Proteomes" id="UP001057991">
    <property type="component" value="Chromosome"/>
</dbReference>
<name>A0A9Q9HDP0_9RHOB</name>
<gene>
    <name evidence="2" type="ORF">K3X48_14775</name>
</gene>
<evidence type="ECO:0000313" key="2">
    <source>
        <dbReference type="EMBL" id="UWP95405.1"/>
    </source>
</evidence>
<evidence type="ECO:0000313" key="3">
    <source>
        <dbReference type="Proteomes" id="UP001057991"/>
    </source>
</evidence>
<feature type="transmembrane region" description="Helical" evidence="1">
    <location>
        <begin position="121"/>
        <end position="140"/>
    </location>
</feature>
<organism evidence="2 3">
    <name type="scientific">Aliiroseovarius crassostreae</name>
    <dbReference type="NCBI Taxonomy" id="154981"/>
    <lineage>
        <taxon>Bacteria</taxon>
        <taxon>Pseudomonadati</taxon>
        <taxon>Pseudomonadota</taxon>
        <taxon>Alphaproteobacteria</taxon>
        <taxon>Rhodobacterales</taxon>
        <taxon>Paracoccaceae</taxon>
        <taxon>Aliiroseovarius</taxon>
    </lineage>
</organism>
<evidence type="ECO:0008006" key="4">
    <source>
        <dbReference type="Google" id="ProtNLM"/>
    </source>
</evidence>
<dbReference type="EMBL" id="CP080776">
    <property type="protein sequence ID" value="UWP95405.1"/>
    <property type="molecule type" value="Genomic_DNA"/>
</dbReference>
<protein>
    <recommendedName>
        <fullName evidence="4">Copper resistance protein D domain-containing protein</fullName>
    </recommendedName>
</protein>
<feature type="transmembrane region" description="Helical" evidence="1">
    <location>
        <begin position="12"/>
        <end position="33"/>
    </location>
</feature>
<dbReference type="RefSeq" id="WP_259785605.1">
    <property type="nucleotide sequence ID" value="NZ_CP080772.1"/>
</dbReference>